<evidence type="ECO:0000256" key="1">
    <source>
        <dbReference type="ARBA" id="ARBA00004651"/>
    </source>
</evidence>
<accession>A0AAV1EGN6</accession>
<comment type="subcellular location">
    <subcellularLocation>
        <location evidence="1 8">Cell membrane</location>
        <topology evidence="1 8">Multi-pass membrane protein</topology>
    </subcellularLocation>
</comment>
<keyword evidence="12" id="KW-1185">Reference proteome</keyword>
<proteinExistence type="inferred from homology"/>
<dbReference type="EMBL" id="OX459126">
    <property type="protein sequence ID" value="CAI9118727.1"/>
    <property type="molecule type" value="Genomic_DNA"/>
</dbReference>
<dbReference type="AlphaFoldDB" id="A0AAV1EGN6"/>
<evidence type="ECO:0000256" key="4">
    <source>
        <dbReference type="ARBA" id="ARBA00022475"/>
    </source>
</evidence>
<sequence length="231" mass="24191">MASTEPEVPPSAEPVVVEEPKEAAEEPAVTEKAGEASEPPPETKALAATEAAPGAATPKDYFPVVDVVLRVLLFAASVVAVVVLGTSKQTKLIPVQVVPFPVPVAAKFTNSPALIYLISALSVAGFYGLVTSLLSIFALLKPTFSTKFISHFVIFDVLLLGIVASATGTGGAVGYIGYKGDSHVKWGKVCNTYDVFCKHVVTSLAFSLFASVVLALLVLLSIYSLSKKIPK</sequence>
<dbReference type="Proteomes" id="UP001161247">
    <property type="component" value="Chromosome 9"/>
</dbReference>
<comment type="subunit">
    <text evidence="3 8">Homodimer and heterodimers.</text>
</comment>
<keyword evidence="6 8" id="KW-1133">Transmembrane helix</keyword>
<dbReference type="PANTHER" id="PTHR36488">
    <property type="entry name" value="CASP-LIKE PROTEIN 1U1"/>
    <property type="match status" value="1"/>
</dbReference>
<dbReference type="NCBIfam" id="TIGR01569">
    <property type="entry name" value="A_tha_TIGR01569"/>
    <property type="match status" value="1"/>
</dbReference>
<evidence type="ECO:0000256" key="9">
    <source>
        <dbReference type="SAM" id="MobiDB-lite"/>
    </source>
</evidence>
<evidence type="ECO:0000256" key="7">
    <source>
        <dbReference type="ARBA" id="ARBA00023136"/>
    </source>
</evidence>
<dbReference type="InterPro" id="IPR006702">
    <property type="entry name" value="CASP_dom"/>
</dbReference>
<dbReference type="Pfam" id="PF04535">
    <property type="entry name" value="CASP_dom"/>
    <property type="match status" value="1"/>
</dbReference>
<name>A0AAV1EGN6_OLDCO</name>
<evidence type="ECO:0000256" key="3">
    <source>
        <dbReference type="ARBA" id="ARBA00011489"/>
    </source>
</evidence>
<protein>
    <recommendedName>
        <fullName evidence="8">CASP-like protein</fullName>
    </recommendedName>
</protein>
<evidence type="ECO:0000256" key="5">
    <source>
        <dbReference type="ARBA" id="ARBA00022692"/>
    </source>
</evidence>
<evidence type="ECO:0000313" key="11">
    <source>
        <dbReference type="EMBL" id="CAI9118727.1"/>
    </source>
</evidence>
<evidence type="ECO:0000313" key="12">
    <source>
        <dbReference type="Proteomes" id="UP001161247"/>
    </source>
</evidence>
<evidence type="ECO:0000256" key="8">
    <source>
        <dbReference type="RuleBase" id="RU361233"/>
    </source>
</evidence>
<feature type="transmembrane region" description="Helical" evidence="8">
    <location>
        <begin position="204"/>
        <end position="225"/>
    </location>
</feature>
<reference evidence="11" key="1">
    <citation type="submission" date="2023-03" db="EMBL/GenBank/DDBJ databases">
        <authorList>
            <person name="Julca I."/>
        </authorList>
    </citation>
    <scope>NUCLEOTIDE SEQUENCE</scope>
</reference>
<organism evidence="11 12">
    <name type="scientific">Oldenlandia corymbosa var. corymbosa</name>
    <dbReference type="NCBI Taxonomy" id="529605"/>
    <lineage>
        <taxon>Eukaryota</taxon>
        <taxon>Viridiplantae</taxon>
        <taxon>Streptophyta</taxon>
        <taxon>Embryophyta</taxon>
        <taxon>Tracheophyta</taxon>
        <taxon>Spermatophyta</taxon>
        <taxon>Magnoliopsida</taxon>
        <taxon>eudicotyledons</taxon>
        <taxon>Gunneridae</taxon>
        <taxon>Pentapetalae</taxon>
        <taxon>asterids</taxon>
        <taxon>lamiids</taxon>
        <taxon>Gentianales</taxon>
        <taxon>Rubiaceae</taxon>
        <taxon>Rubioideae</taxon>
        <taxon>Spermacoceae</taxon>
        <taxon>Hedyotis-Oldenlandia complex</taxon>
        <taxon>Oldenlandia</taxon>
    </lineage>
</organism>
<evidence type="ECO:0000259" key="10">
    <source>
        <dbReference type="Pfam" id="PF04535"/>
    </source>
</evidence>
<feature type="transmembrane region" description="Helical" evidence="8">
    <location>
        <begin position="113"/>
        <end position="140"/>
    </location>
</feature>
<dbReference type="PANTHER" id="PTHR36488:SF8">
    <property type="entry name" value="CASP-LIKE PROTEIN 1U1"/>
    <property type="match status" value="1"/>
</dbReference>
<evidence type="ECO:0000256" key="6">
    <source>
        <dbReference type="ARBA" id="ARBA00022989"/>
    </source>
</evidence>
<dbReference type="InterPro" id="IPR044173">
    <property type="entry name" value="CASPL"/>
</dbReference>
<evidence type="ECO:0000256" key="2">
    <source>
        <dbReference type="ARBA" id="ARBA00007651"/>
    </source>
</evidence>
<keyword evidence="4 8" id="KW-1003">Cell membrane</keyword>
<feature type="transmembrane region" description="Helical" evidence="8">
    <location>
        <begin position="152"/>
        <end position="178"/>
    </location>
</feature>
<dbReference type="GO" id="GO:0005886">
    <property type="term" value="C:plasma membrane"/>
    <property type="evidence" value="ECO:0007669"/>
    <property type="project" value="UniProtKB-SubCell"/>
</dbReference>
<feature type="transmembrane region" description="Helical" evidence="8">
    <location>
        <begin position="67"/>
        <end position="85"/>
    </location>
</feature>
<gene>
    <name evidence="11" type="ORF">OLC1_LOCUS24527</name>
</gene>
<keyword evidence="5 8" id="KW-0812">Transmembrane</keyword>
<dbReference type="InterPro" id="IPR006459">
    <property type="entry name" value="CASP/CASPL"/>
</dbReference>
<comment type="similarity">
    <text evidence="2 8">Belongs to the Casparian strip membrane proteins (CASP) family.</text>
</comment>
<feature type="region of interest" description="Disordered" evidence="9">
    <location>
        <begin position="1"/>
        <end position="42"/>
    </location>
</feature>
<feature type="domain" description="Casparian strip membrane protein" evidence="10">
    <location>
        <begin position="63"/>
        <end position="213"/>
    </location>
</feature>
<keyword evidence="7 8" id="KW-0472">Membrane</keyword>